<dbReference type="RefSeq" id="WP_248867473.1">
    <property type="nucleotide sequence ID" value="NZ_CP086322.1"/>
</dbReference>
<evidence type="ECO:0000256" key="3">
    <source>
        <dbReference type="SAM" id="MobiDB-lite"/>
    </source>
</evidence>
<gene>
    <name evidence="4" type="ORF">K9S39_35860</name>
</gene>
<keyword evidence="1" id="KW-0540">Nuclease</keyword>
<evidence type="ECO:0000313" key="4">
    <source>
        <dbReference type="EMBL" id="UQA96541.1"/>
    </source>
</evidence>
<dbReference type="InterPro" id="IPR016191">
    <property type="entry name" value="Ribonuclease/ribotoxin"/>
</dbReference>
<keyword evidence="2" id="KW-0378">Hydrolase</keyword>
<feature type="region of interest" description="Disordered" evidence="3">
    <location>
        <begin position="31"/>
        <end position="64"/>
    </location>
</feature>
<name>A0ABY4MJP5_9ACTN</name>
<dbReference type="PROSITE" id="PS51257">
    <property type="entry name" value="PROKAR_LIPOPROTEIN"/>
    <property type="match status" value="1"/>
</dbReference>
<reference evidence="4" key="1">
    <citation type="submission" date="2021-10" db="EMBL/GenBank/DDBJ databases">
        <title>Streptomyces nigrumlapis sp.nov.,an antimicrobial producing actinobacterium isolated from Black Gobi rocks.</title>
        <authorList>
            <person name="Wen Y."/>
            <person name="Zhang W."/>
            <person name="Liu X.G."/>
        </authorList>
    </citation>
    <scope>NUCLEOTIDE SEQUENCE</scope>
    <source>
        <strain evidence="4">ST13-2-2</strain>
    </source>
</reference>
<dbReference type="SUPFAM" id="SSF53933">
    <property type="entry name" value="Microbial ribonucleases"/>
    <property type="match status" value="1"/>
</dbReference>
<evidence type="ECO:0000256" key="2">
    <source>
        <dbReference type="ARBA" id="ARBA00022801"/>
    </source>
</evidence>
<keyword evidence="5" id="KW-1185">Reference proteome</keyword>
<evidence type="ECO:0000256" key="1">
    <source>
        <dbReference type="ARBA" id="ARBA00022722"/>
    </source>
</evidence>
<sequence length="159" mass="16969">MMIHSRPRRAVAVLGALLTGLLLVLTGCATGGDGKGRPDGPRSPGGSVAGTRSPGGSAESAVPDRAAGMPVVAVGELPAQARDTLRHIDAGGPFPYPKDGAVFGNHERLLPPQPRGYYHEYTVRTPGSRDRGARRLITGDRHETYYTDDHYRTFKAVLR</sequence>
<dbReference type="InterPro" id="IPR000026">
    <property type="entry name" value="N1-like"/>
</dbReference>
<dbReference type="Proteomes" id="UP000830115">
    <property type="component" value="Chromosome"/>
</dbReference>
<dbReference type="Gene3D" id="3.10.450.30">
    <property type="entry name" value="Microbial ribonucleases"/>
    <property type="match status" value="1"/>
</dbReference>
<protein>
    <submittedName>
        <fullName evidence="4">Guanine-specific ribonuclease N1 and T1</fullName>
    </submittedName>
</protein>
<evidence type="ECO:0000313" key="5">
    <source>
        <dbReference type="Proteomes" id="UP000830115"/>
    </source>
</evidence>
<accession>A0ABY4MJP5</accession>
<proteinExistence type="predicted"/>
<dbReference type="EMBL" id="CP086322">
    <property type="protein sequence ID" value="UQA96541.1"/>
    <property type="molecule type" value="Genomic_DNA"/>
</dbReference>
<dbReference type="Pfam" id="PF00545">
    <property type="entry name" value="Ribonuclease"/>
    <property type="match status" value="1"/>
</dbReference>
<organism evidence="4 5">
    <name type="scientific">Streptomyces halobius</name>
    <dbReference type="NCBI Taxonomy" id="2879846"/>
    <lineage>
        <taxon>Bacteria</taxon>
        <taxon>Bacillati</taxon>
        <taxon>Actinomycetota</taxon>
        <taxon>Actinomycetes</taxon>
        <taxon>Kitasatosporales</taxon>
        <taxon>Streptomycetaceae</taxon>
        <taxon>Streptomyces</taxon>
    </lineage>
</organism>